<proteinExistence type="predicted"/>
<dbReference type="EMBL" id="CAJGYO010000013">
    <property type="protein sequence ID" value="CAD6265170.1"/>
    <property type="molecule type" value="Genomic_DNA"/>
</dbReference>
<reference evidence="1" key="1">
    <citation type="submission" date="2020-10" db="EMBL/GenBank/DDBJ databases">
        <authorList>
            <person name="Han B."/>
            <person name="Lu T."/>
            <person name="Zhao Q."/>
            <person name="Huang X."/>
            <person name="Zhao Y."/>
        </authorList>
    </citation>
    <scope>NUCLEOTIDE SEQUENCE</scope>
</reference>
<dbReference type="InterPro" id="IPR036224">
    <property type="entry name" value="GINS_bundle-like_dom_sf"/>
</dbReference>
<accession>A0A811R535</accession>
<name>A0A811R535_9POAL</name>
<dbReference type="OrthoDB" id="338231at2759"/>
<keyword evidence="2" id="KW-1185">Reference proteome</keyword>
<evidence type="ECO:0000313" key="1">
    <source>
        <dbReference type="EMBL" id="CAD6265170.1"/>
    </source>
</evidence>
<evidence type="ECO:0000313" key="2">
    <source>
        <dbReference type="Proteomes" id="UP000604825"/>
    </source>
</evidence>
<dbReference type="SUPFAM" id="SSF158573">
    <property type="entry name" value="GINS helical bundle-like"/>
    <property type="match status" value="1"/>
</dbReference>
<dbReference type="Gene3D" id="1.20.58.1030">
    <property type="match status" value="1"/>
</dbReference>
<dbReference type="Proteomes" id="UP000604825">
    <property type="component" value="Unassembled WGS sequence"/>
</dbReference>
<gene>
    <name evidence="1" type="ORF">NCGR_LOCUS48475</name>
</gene>
<protein>
    <submittedName>
        <fullName evidence="1">Uncharacterized protein</fullName>
    </submittedName>
</protein>
<comment type="caution">
    <text evidence="1">The sequence shown here is derived from an EMBL/GenBank/DDBJ whole genome shotgun (WGS) entry which is preliminary data.</text>
</comment>
<sequence>MDVELLNRAWCNEKAAPEILRFDSPLESRTHEQIQLHEETLDDFADSGDWHRRSGGVAVADGEVHDAYLQERRFAKRYLLTALVRLRQLPHSFMLAVLPYENNRGSDGDGFLVSALLEVAWRSWRSIWSSCCPSSCAVMVRLPGSRCPALRMTWKSKFKDDRPTAIDFFKATHIASARHVIVRMHKKLLLKWRPSLLKHHKKGK</sequence>
<organism evidence="1 2">
    <name type="scientific">Miscanthus lutarioriparius</name>
    <dbReference type="NCBI Taxonomy" id="422564"/>
    <lineage>
        <taxon>Eukaryota</taxon>
        <taxon>Viridiplantae</taxon>
        <taxon>Streptophyta</taxon>
        <taxon>Embryophyta</taxon>
        <taxon>Tracheophyta</taxon>
        <taxon>Spermatophyta</taxon>
        <taxon>Magnoliopsida</taxon>
        <taxon>Liliopsida</taxon>
        <taxon>Poales</taxon>
        <taxon>Poaceae</taxon>
        <taxon>PACMAD clade</taxon>
        <taxon>Panicoideae</taxon>
        <taxon>Andropogonodae</taxon>
        <taxon>Andropogoneae</taxon>
        <taxon>Saccharinae</taxon>
        <taxon>Miscanthus</taxon>
    </lineage>
</organism>
<dbReference type="AlphaFoldDB" id="A0A811R535"/>